<feature type="compositionally biased region" description="Acidic residues" evidence="1">
    <location>
        <begin position="320"/>
        <end position="360"/>
    </location>
</feature>
<proteinExistence type="predicted"/>
<name>A0AAD1IGZ9_9MYCO</name>
<feature type="region of interest" description="Disordered" evidence="1">
    <location>
        <begin position="287"/>
        <end position="406"/>
    </location>
</feature>
<keyword evidence="4" id="KW-1185">Reference proteome</keyword>
<dbReference type="AlphaFoldDB" id="A0AAD1IGZ9"/>
<evidence type="ECO:0000313" key="3">
    <source>
        <dbReference type="EMBL" id="BBY14651.1"/>
    </source>
</evidence>
<dbReference type="Proteomes" id="UP000466607">
    <property type="component" value="Chromosome"/>
</dbReference>
<keyword evidence="2" id="KW-0812">Transmembrane</keyword>
<accession>A0AAD1IGZ9</accession>
<sequence>MQLVVRPYLAVGVALVGAGAIAVGPVAPPMPDVPEVLSRAVTPAALANPFGPVFDNTVTNIEKLVTAVINNPAPILTQVIENQIASAGVLGGIGRDYVENFVNFITGMGDGVTLPGQLTDAFEALEDGDYGLAFGLLAAVPILFLTAGNVFGTLGEIIPQIGGLLAGPFTNIGAAITAATTPQNVLPLLLGVTQLTTGTAQAFGEGLEGVAAAIRSGDLEAVVNAALATVADTFDTFLNDGILASSTVDPFANGVLGGLLWLRNAVAQAIAPPAPSLATTNARIGAVDELPSPEPTVITVSTTSDDEEAGDAVADRATAAEEEADAETADVAEEVSDEETTDTTDVTDEEATDVTEEEAAEEAKEEATEEQAADEEETAADDAEESDSTEGRDSAPESSDTEAAAA</sequence>
<keyword evidence="2" id="KW-0472">Membrane</keyword>
<evidence type="ECO:0000256" key="1">
    <source>
        <dbReference type="SAM" id="MobiDB-lite"/>
    </source>
</evidence>
<feature type="compositionally biased region" description="Acidic residues" evidence="1">
    <location>
        <begin position="367"/>
        <end position="388"/>
    </location>
</feature>
<feature type="transmembrane region" description="Helical" evidence="2">
    <location>
        <begin position="7"/>
        <end position="27"/>
    </location>
</feature>
<feature type="transmembrane region" description="Helical" evidence="2">
    <location>
        <begin position="130"/>
        <end position="151"/>
    </location>
</feature>
<evidence type="ECO:0008006" key="5">
    <source>
        <dbReference type="Google" id="ProtNLM"/>
    </source>
</evidence>
<reference evidence="3 4" key="1">
    <citation type="journal article" date="2019" name="Emerg. Microbes Infect.">
        <title>Comprehensive subspecies identification of 175 nontuberculous mycobacteria species based on 7547 genomic profiles.</title>
        <authorList>
            <person name="Matsumoto Y."/>
            <person name="Kinjo T."/>
            <person name="Motooka D."/>
            <person name="Nabeya D."/>
            <person name="Jung N."/>
            <person name="Uechi K."/>
            <person name="Horii T."/>
            <person name="Iida T."/>
            <person name="Fujita J."/>
            <person name="Nakamura S."/>
        </authorList>
    </citation>
    <scope>NUCLEOTIDE SEQUENCE [LARGE SCALE GENOMIC DNA]</scope>
    <source>
        <strain evidence="3 4">JCM 17423</strain>
    </source>
</reference>
<evidence type="ECO:0000256" key="2">
    <source>
        <dbReference type="SAM" id="Phobius"/>
    </source>
</evidence>
<organism evidence="3 4">
    <name type="scientific">Mycolicibacterium litorale</name>
    <dbReference type="NCBI Taxonomy" id="758802"/>
    <lineage>
        <taxon>Bacteria</taxon>
        <taxon>Bacillati</taxon>
        <taxon>Actinomycetota</taxon>
        <taxon>Actinomycetes</taxon>
        <taxon>Mycobacteriales</taxon>
        <taxon>Mycobacteriaceae</taxon>
        <taxon>Mycolicibacterium</taxon>
    </lineage>
</organism>
<evidence type="ECO:0000313" key="4">
    <source>
        <dbReference type="Proteomes" id="UP000466607"/>
    </source>
</evidence>
<keyword evidence="2" id="KW-1133">Transmembrane helix</keyword>
<gene>
    <name evidence="3" type="ORF">MLIT_02430</name>
</gene>
<protein>
    <recommendedName>
        <fullName evidence="5">PE-PGRS family protein</fullName>
    </recommendedName>
</protein>
<dbReference type="EMBL" id="AP022586">
    <property type="protein sequence ID" value="BBY14651.1"/>
    <property type="molecule type" value="Genomic_DNA"/>
</dbReference>
<dbReference type="RefSeq" id="WP_134055445.1">
    <property type="nucleotide sequence ID" value="NZ_AP022586.1"/>
</dbReference>